<accession>A0A5N8WTX1</accession>
<feature type="transmembrane region" description="Helical" evidence="1">
    <location>
        <begin position="267"/>
        <end position="285"/>
    </location>
</feature>
<reference evidence="3 4" key="1">
    <citation type="submission" date="2019-09" db="EMBL/GenBank/DDBJ databases">
        <authorList>
            <person name="Duangmal K."/>
            <person name="Teo W.F.A."/>
            <person name="Lipun K."/>
        </authorList>
    </citation>
    <scope>NUCLEOTIDE SEQUENCE [LARGE SCALE GENOMIC DNA]</scope>
    <source>
        <strain evidence="3 4">K1PN6</strain>
    </source>
</reference>
<keyword evidence="3" id="KW-0645">Protease</keyword>
<proteinExistence type="predicted"/>
<dbReference type="GO" id="GO:0008237">
    <property type="term" value="F:metallopeptidase activity"/>
    <property type="evidence" value="ECO:0007669"/>
    <property type="project" value="UniProtKB-KW"/>
</dbReference>
<dbReference type="Pfam" id="PF02517">
    <property type="entry name" value="Rce1-like"/>
    <property type="match status" value="1"/>
</dbReference>
<gene>
    <name evidence="3" type="ORF">FPZ41_19015</name>
</gene>
<keyword evidence="1" id="KW-1133">Transmembrane helix</keyword>
<dbReference type="AlphaFoldDB" id="A0A5N8WTX1"/>
<evidence type="ECO:0000259" key="2">
    <source>
        <dbReference type="Pfam" id="PF02517"/>
    </source>
</evidence>
<keyword evidence="1" id="KW-0472">Membrane</keyword>
<evidence type="ECO:0000313" key="3">
    <source>
        <dbReference type="EMBL" id="MPY50552.1"/>
    </source>
</evidence>
<feature type="transmembrane region" description="Helical" evidence="1">
    <location>
        <begin position="242"/>
        <end position="260"/>
    </location>
</feature>
<feature type="transmembrane region" description="Helical" evidence="1">
    <location>
        <begin position="138"/>
        <end position="159"/>
    </location>
</feature>
<feature type="transmembrane region" description="Helical" evidence="1">
    <location>
        <begin position="95"/>
        <end position="117"/>
    </location>
</feature>
<dbReference type="InterPro" id="IPR042150">
    <property type="entry name" value="MmRce1-like"/>
</dbReference>
<name>A0A5N8WTX1_9ACTN</name>
<sequence length="336" mass="35965">MCLTRQASPLRRDITVSPRTPVSTETGPAVEAAKAAKAREERATGLRGSIHRRPVTWFFVLAYVLSWAAWTPYVLSQNGLGVWDFAFPGTGAAPQLLGILPGGYLGPIVSALLLTGLTEGRAGLRAWRGRMTKFRVNWRWYAVVLLSVPAALTITSAVVSDSGPAMPTAMVLAAFLPGLIGQMVTTGLAEEPGWREFAMPRLQERYGPLAATAIVGPLWGVWHLPLFLTEWGGYPDVTWVDVLKFVITAIAFSFVMTWVFNRSSGSMPLVMLLHCGVNNFFSIAAMDMFPGMTRQDASSAFLLGSLVGALIVLVATRGRLGAGSASGDGALPGRAA</sequence>
<dbReference type="PANTHER" id="PTHR35797">
    <property type="entry name" value="PROTEASE-RELATED"/>
    <property type="match status" value="1"/>
</dbReference>
<organism evidence="3 4">
    <name type="scientific">Streptomyces acidicola</name>
    <dbReference type="NCBI Taxonomy" id="2596892"/>
    <lineage>
        <taxon>Bacteria</taxon>
        <taxon>Bacillati</taxon>
        <taxon>Actinomycetota</taxon>
        <taxon>Actinomycetes</taxon>
        <taxon>Kitasatosporales</taxon>
        <taxon>Streptomycetaceae</taxon>
        <taxon>Streptomyces</taxon>
    </lineage>
</organism>
<dbReference type="GO" id="GO:0004175">
    <property type="term" value="F:endopeptidase activity"/>
    <property type="evidence" value="ECO:0007669"/>
    <property type="project" value="UniProtKB-ARBA"/>
</dbReference>
<keyword evidence="3" id="KW-0378">Hydrolase</keyword>
<dbReference type="PANTHER" id="PTHR35797:SF1">
    <property type="entry name" value="PROTEASE"/>
    <property type="match status" value="1"/>
</dbReference>
<keyword evidence="4" id="KW-1185">Reference proteome</keyword>
<protein>
    <submittedName>
        <fullName evidence="3">CPBP family intramembrane metalloprotease</fullName>
    </submittedName>
</protein>
<feature type="domain" description="CAAX prenyl protease 2/Lysostaphin resistance protein A-like" evidence="2">
    <location>
        <begin position="175"/>
        <end position="278"/>
    </location>
</feature>
<keyword evidence="3" id="KW-0482">Metalloprotease</keyword>
<evidence type="ECO:0000256" key="1">
    <source>
        <dbReference type="SAM" id="Phobius"/>
    </source>
</evidence>
<comment type="caution">
    <text evidence="3">The sequence shown here is derived from an EMBL/GenBank/DDBJ whole genome shotgun (WGS) entry which is preliminary data.</text>
</comment>
<dbReference type="InterPro" id="IPR003675">
    <property type="entry name" value="Rce1/LyrA-like_dom"/>
</dbReference>
<dbReference type="Proteomes" id="UP000373149">
    <property type="component" value="Unassembled WGS sequence"/>
</dbReference>
<dbReference type="GO" id="GO:0080120">
    <property type="term" value="P:CAAX-box protein maturation"/>
    <property type="evidence" value="ECO:0007669"/>
    <property type="project" value="UniProtKB-ARBA"/>
</dbReference>
<feature type="transmembrane region" description="Helical" evidence="1">
    <location>
        <begin position="165"/>
        <end position="185"/>
    </location>
</feature>
<evidence type="ECO:0000313" key="4">
    <source>
        <dbReference type="Proteomes" id="UP000373149"/>
    </source>
</evidence>
<dbReference type="EMBL" id="VMNX01000066">
    <property type="protein sequence ID" value="MPY50552.1"/>
    <property type="molecule type" value="Genomic_DNA"/>
</dbReference>
<keyword evidence="1" id="KW-0812">Transmembrane</keyword>
<feature type="transmembrane region" description="Helical" evidence="1">
    <location>
        <begin position="55"/>
        <end position="75"/>
    </location>
</feature>
<dbReference type="GO" id="GO:0006508">
    <property type="term" value="P:proteolysis"/>
    <property type="evidence" value="ECO:0007669"/>
    <property type="project" value="UniProtKB-KW"/>
</dbReference>
<feature type="transmembrane region" description="Helical" evidence="1">
    <location>
        <begin position="297"/>
        <end position="316"/>
    </location>
</feature>
<feature type="transmembrane region" description="Helical" evidence="1">
    <location>
        <begin position="206"/>
        <end position="222"/>
    </location>
</feature>